<name>A0A1V6WJU6_PENNA</name>
<organism evidence="2 3">
    <name type="scientific">Penicillium nalgiovense</name>
    <dbReference type="NCBI Taxonomy" id="60175"/>
    <lineage>
        <taxon>Eukaryota</taxon>
        <taxon>Fungi</taxon>
        <taxon>Dikarya</taxon>
        <taxon>Ascomycota</taxon>
        <taxon>Pezizomycotina</taxon>
        <taxon>Eurotiomycetes</taxon>
        <taxon>Eurotiomycetidae</taxon>
        <taxon>Eurotiales</taxon>
        <taxon>Aspergillaceae</taxon>
        <taxon>Penicillium</taxon>
    </lineage>
</organism>
<reference evidence="3" key="1">
    <citation type="journal article" date="2017" name="Nat. Microbiol.">
        <title>Global analysis of biosynthetic gene clusters reveals vast potential of secondary metabolite production in Penicillium species.</title>
        <authorList>
            <person name="Nielsen J.C."/>
            <person name="Grijseels S."/>
            <person name="Prigent S."/>
            <person name="Ji B."/>
            <person name="Dainat J."/>
            <person name="Nielsen K.F."/>
            <person name="Frisvad J.C."/>
            <person name="Workman M."/>
            <person name="Nielsen J."/>
        </authorList>
    </citation>
    <scope>NUCLEOTIDE SEQUENCE [LARGE SCALE GENOMIC DNA]</scope>
    <source>
        <strain evidence="3">IBT 13039</strain>
    </source>
</reference>
<dbReference type="OMA" id="QRIMTKE"/>
<proteinExistence type="predicted"/>
<dbReference type="EMBL" id="MOOB01000250">
    <property type="protein sequence ID" value="OQE63139.1"/>
    <property type="molecule type" value="Genomic_DNA"/>
</dbReference>
<feature type="compositionally biased region" description="Polar residues" evidence="1">
    <location>
        <begin position="37"/>
        <end position="46"/>
    </location>
</feature>
<dbReference type="Proteomes" id="UP000191691">
    <property type="component" value="Unassembled WGS sequence"/>
</dbReference>
<evidence type="ECO:0000313" key="3">
    <source>
        <dbReference type="Proteomes" id="UP000191691"/>
    </source>
</evidence>
<sequence length="58" mass="6443">YQRIMTKEVKVSRAPGSTKHPRPVGSLSWQRGAAEPSPSNNPQVVINGTPFHTPYEQQ</sequence>
<feature type="non-terminal residue" evidence="2">
    <location>
        <position position="1"/>
    </location>
</feature>
<protein>
    <submittedName>
        <fullName evidence="2">Uncharacterized protein</fullName>
    </submittedName>
</protein>
<evidence type="ECO:0000313" key="2">
    <source>
        <dbReference type="EMBL" id="OQE63139.1"/>
    </source>
</evidence>
<feature type="compositionally biased region" description="Basic and acidic residues" evidence="1">
    <location>
        <begin position="1"/>
        <end position="11"/>
    </location>
</feature>
<dbReference type="AlphaFoldDB" id="A0A1V6WJU6"/>
<evidence type="ECO:0000256" key="1">
    <source>
        <dbReference type="SAM" id="MobiDB-lite"/>
    </source>
</evidence>
<accession>A0A1V6WJU6</accession>
<gene>
    <name evidence="2" type="ORF">PENNAL_c0250G10865</name>
</gene>
<comment type="caution">
    <text evidence="2">The sequence shown here is derived from an EMBL/GenBank/DDBJ whole genome shotgun (WGS) entry which is preliminary data.</text>
</comment>
<feature type="region of interest" description="Disordered" evidence="1">
    <location>
        <begin position="1"/>
        <end position="58"/>
    </location>
</feature>
<keyword evidence="3" id="KW-1185">Reference proteome</keyword>